<reference evidence="2" key="1">
    <citation type="submission" date="2017-04" db="EMBL/GenBank/DDBJ databases">
        <authorList>
            <person name="Abreu V.A."/>
            <person name="Popin R.V."/>
            <person name="Rigonato J."/>
            <person name="Andreote A.P."/>
            <person name="Schaker P.C."/>
            <person name="Hoff-Risseti C."/>
            <person name="Alvarenga D.O."/>
            <person name="Varani A.M."/>
            <person name="Fiore M.F."/>
        </authorList>
    </citation>
    <scope>NUCLEOTIDE SEQUENCE [LARGE SCALE GENOMIC DNA]</scope>
    <source>
        <strain evidence="2">CENA303</strain>
    </source>
</reference>
<dbReference type="RefSeq" id="WP_009343447.1">
    <property type="nucleotide sequence ID" value="NZ_NBYN01000029.1"/>
</dbReference>
<accession>A0A1X4G8Y6</accession>
<name>A0A1X4G8Y6_9CYAN</name>
<comment type="caution">
    <text evidence="1">The sequence shown here is derived from an EMBL/GenBank/DDBJ whole genome shotgun (WGS) entry which is preliminary data.</text>
</comment>
<evidence type="ECO:0000313" key="2">
    <source>
        <dbReference type="Proteomes" id="UP000192997"/>
    </source>
</evidence>
<dbReference type="Proteomes" id="UP000192997">
    <property type="component" value="Unassembled WGS sequence"/>
</dbReference>
<gene>
    <name evidence="1" type="ORF">B7O87_06095</name>
</gene>
<dbReference type="EMBL" id="NBYN01000029">
    <property type="protein sequence ID" value="OSO93026.1"/>
    <property type="molecule type" value="Genomic_DNA"/>
</dbReference>
<proteinExistence type="predicted"/>
<dbReference type="AlphaFoldDB" id="A0A1X4G8Y6"/>
<organism evidence="1 2">
    <name type="scientific">Cylindrospermopsis raciborskii CENA303</name>
    <dbReference type="NCBI Taxonomy" id="1170769"/>
    <lineage>
        <taxon>Bacteria</taxon>
        <taxon>Bacillati</taxon>
        <taxon>Cyanobacteriota</taxon>
        <taxon>Cyanophyceae</taxon>
        <taxon>Nostocales</taxon>
        <taxon>Aphanizomenonaceae</taxon>
        <taxon>Cylindrospermopsis</taxon>
    </lineage>
</organism>
<evidence type="ECO:0000313" key="1">
    <source>
        <dbReference type="EMBL" id="OSO93026.1"/>
    </source>
</evidence>
<protein>
    <submittedName>
        <fullName evidence="1">Uncharacterized protein</fullName>
    </submittedName>
</protein>
<sequence>MTNLEKQIQLLIKNAPKDGMTPKLVATIAPVLRVAAGNLRHPRYYILQNSEGSWVSTTLCNRSNPELEKQVIYAFPKLNDAIRSSHAGINPHLVAKPIPIIDILFQLLAITPVDSIVFMETPGTNNNAVEVRRADLENMIQQTLQRHLPTGQVPPPNIA</sequence>